<dbReference type="PROSITE" id="PS50088">
    <property type="entry name" value="ANK_REPEAT"/>
    <property type="match status" value="3"/>
</dbReference>
<name>A0ABU9Y2K1_9SPHN</name>
<feature type="repeat" description="ANK" evidence="3">
    <location>
        <begin position="130"/>
        <end position="162"/>
    </location>
</feature>
<keyword evidence="4" id="KW-0732">Signal</keyword>
<dbReference type="Gene3D" id="1.25.40.20">
    <property type="entry name" value="Ankyrin repeat-containing domain"/>
    <property type="match status" value="1"/>
</dbReference>
<dbReference type="Pfam" id="PF12796">
    <property type="entry name" value="Ank_2"/>
    <property type="match status" value="1"/>
</dbReference>
<evidence type="ECO:0000313" key="6">
    <source>
        <dbReference type="Proteomes" id="UP001419910"/>
    </source>
</evidence>
<dbReference type="Proteomes" id="UP001419910">
    <property type="component" value="Unassembled WGS sequence"/>
</dbReference>
<dbReference type="RefSeq" id="WP_343888535.1">
    <property type="nucleotide sequence ID" value="NZ_BAAAEH010000010.1"/>
</dbReference>
<proteinExistence type="predicted"/>
<keyword evidence="6" id="KW-1185">Reference proteome</keyword>
<feature type="repeat" description="ANK" evidence="3">
    <location>
        <begin position="64"/>
        <end position="96"/>
    </location>
</feature>
<organism evidence="5 6">
    <name type="scientific">Sphingomonas oligophenolica</name>
    <dbReference type="NCBI Taxonomy" id="301154"/>
    <lineage>
        <taxon>Bacteria</taxon>
        <taxon>Pseudomonadati</taxon>
        <taxon>Pseudomonadota</taxon>
        <taxon>Alphaproteobacteria</taxon>
        <taxon>Sphingomonadales</taxon>
        <taxon>Sphingomonadaceae</taxon>
        <taxon>Sphingomonas</taxon>
    </lineage>
</organism>
<comment type="caution">
    <text evidence="5">The sequence shown here is derived from an EMBL/GenBank/DDBJ whole genome shotgun (WGS) entry which is preliminary data.</text>
</comment>
<dbReference type="PANTHER" id="PTHR24171">
    <property type="entry name" value="ANKYRIN REPEAT DOMAIN-CONTAINING PROTEIN 39-RELATED"/>
    <property type="match status" value="1"/>
</dbReference>
<feature type="chain" id="PRO_5047300234" evidence="4">
    <location>
        <begin position="24"/>
        <end position="201"/>
    </location>
</feature>
<protein>
    <submittedName>
        <fullName evidence="5">Ankyrin repeat domain-containing protein</fullName>
    </submittedName>
</protein>
<keyword evidence="2 3" id="KW-0040">ANK repeat</keyword>
<evidence type="ECO:0000256" key="2">
    <source>
        <dbReference type="ARBA" id="ARBA00023043"/>
    </source>
</evidence>
<dbReference type="SUPFAM" id="SSF48403">
    <property type="entry name" value="Ankyrin repeat"/>
    <property type="match status" value="1"/>
</dbReference>
<keyword evidence="1" id="KW-0677">Repeat</keyword>
<gene>
    <name evidence="5" type="ORF">ABC974_10365</name>
</gene>
<feature type="signal peptide" evidence="4">
    <location>
        <begin position="1"/>
        <end position="23"/>
    </location>
</feature>
<reference evidence="5 6" key="1">
    <citation type="submission" date="2024-05" db="EMBL/GenBank/DDBJ databases">
        <authorList>
            <person name="Liu Q."/>
            <person name="Xin Y.-H."/>
        </authorList>
    </citation>
    <scope>NUCLEOTIDE SEQUENCE [LARGE SCALE GENOMIC DNA]</scope>
    <source>
        <strain evidence="5 6">CGMCC 1.10181</strain>
    </source>
</reference>
<feature type="repeat" description="ANK" evidence="3">
    <location>
        <begin position="97"/>
        <end position="129"/>
    </location>
</feature>
<dbReference type="SMART" id="SM00248">
    <property type="entry name" value="ANK"/>
    <property type="match status" value="3"/>
</dbReference>
<evidence type="ECO:0000256" key="1">
    <source>
        <dbReference type="ARBA" id="ARBA00022737"/>
    </source>
</evidence>
<dbReference type="InterPro" id="IPR036770">
    <property type="entry name" value="Ankyrin_rpt-contain_sf"/>
</dbReference>
<sequence length="201" mass="21308">MFARIFGTALAAALLGFAAPASAQIGGSDSYKFLQAIRDAKGEDVMQFLNKPGTTIINTRDYKTGETALHIVVKRGDMTYVRFLLAKGADPNLKDDRGTTPLLLAATSGETEMISVLIQQGANANLGNSSGETPLIRAVQNRDLATVRVLLAAGADADQPDLLAGKSARDYALDDARSPAMAKLFADTPKKPRRAISGPKF</sequence>
<evidence type="ECO:0000256" key="3">
    <source>
        <dbReference type="PROSITE-ProRule" id="PRU00023"/>
    </source>
</evidence>
<evidence type="ECO:0000313" key="5">
    <source>
        <dbReference type="EMBL" id="MEN2790030.1"/>
    </source>
</evidence>
<dbReference type="PROSITE" id="PS50297">
    <property type="entry name" value="ANK_REP_REGION"/>
    <property type="match status" value="3"/>
</dbReference>
<dbReference type="PANTHER" id="PTHR24171:SF8">
    <property type="entry name" value="BRCA1-ASSOCIATED RING DOMAIN PROTEIN 1"/>
    <property type="match status" value="1"/>
</dbReference>
<dbReference type="InterPro" id="IPR002110">
    <property type="entry name" value="Ankyrin_rpt"/>
</dbReference>
<dbReference type="EMBL" id="JBDIME010000007">
    <property type="protein sequence ID" value="MEN2790030.1"/>
    <property type="molecule type" value="Genomic_DNA"/>
</dbReference>
<dbReference type="PRINTS" id="PR01415">
    <property type="entry name" value="ANKYRIN"/>
</dbReference>
<accession>A0ABU9Y2K1</accession>
<evidence type="ECO:0000256" key="4">
    <source>
        <dbReference type="SAM" id="SignalP"/>
    </source>
</evidence>